<protein>
    <submittedName>
        <fullName evidence="2">Uncharacterized protein</fullName>
    </submittedName>
</protein>
<name>A0A7M5UJQ9_9CNID</name>
<evidence type="ECO:0000256" key="1">
    <source>
        <dbReference type="SAM" id="MobiDB-lite"/>
    </source>
</evidence>
<reference evidence="2" key="1">
    <citation type="submission" date="2021-01" db="UniProtKB">
        <authorList>
            <consortium name="EnsemblMetazoa"/>
        </authorList>
    </citation>
    <scope>IDENTIFICATION</scope>
</reference>
<accession>A0A7M5UJQ9</accession>
<evidence type="ECO:0000313" key="2">
    <source>
        <dbReference type="EnsemblMetazoa" id="CLYHEMP000268.1"/>
    </source>
</evidence>
<proteinExistence type="predicted"/>
<dbReference type="EnsemblMetazoa" id="CLYHEMT000268.1">
    <property type="protein sequence ID" value="CLYHEMP000268.1"/>
    <property type="gene ID" value="CLYHEMG000268"/>
</dbReference>
<feature type="region of interest" description="Disordered" evidence="1">
    <location>
        <begin position="112"/>
        <end position="142"/>
    </location>
</feature>
<dbReference type="AlphaFoldDB" id="A0A7M5UJQ9"/>
<keyword evidence="3" id="KW-1185">Reference proteome</keyword>
<dbReference type="Proteomes" id="UP000594262">
    <property type="component" value="Unplaced"/>
</dbReference>
<organism evidence="2 3">
    <name type="scientific">Clytia hemisphaerica</name>
    <dbReference type="NCBI Taxonomy" id="252671"/>
    <lineage>
        <taxon>Eukaryota</taxon>
        <taxon>Metazoa</taxon>
        <taxon>Cnidaria</taxon>
        <taxon>Hydrozoa</taxon>
        <taxon>Hydroidolina</taxon>
        <taxon>Leptothecata</taxon>
        <taxon>Obeliida</taxon>
        <taxon>Clytiidae</taxon>
        <taxon>Clytia</taxon>
    </lineage>
</organism>
<sequence>MRKITNDGVLVIYDIRYEDDDFQTLNKMKLKWKRYGKLNNDFKEGESPYQYLVDGDILLIEDYRLISGFDWKNVIIIITDGNTGKVDYHPCNFIMRCMMNLMIVDNKEADIFPDETDTEDSSDDTDTEDSSDDTDTEDSSDD</sequence>
<evidence type="ECO:0000313" key="3">
    <source>
        <dbReference type="Proteomes" id="UP000594262"/>
    </source>
</evidence>